<dbReference type="EMBL" id="JAUSVP010000012">
    <property type="protein sequence ID" value="MDQ0449069.1"/>
    <property type="molecule type" value="Genomic_DNA"/>
</dbReference>
<comment type="caution">
    <text evidence="1">The sequence shown here is derived from an EMBL/GenBank/DDBJ whole genome shotgun (WGS) entry which is preliminary data.</text>
</comment>
<dbReference type="RefSeq" id="WP_238203684.1">
    <property type="nucleotide sequence ID" value="NZ_BPQE01000015.1"/>
</dbReference>
<sequence length="67" mass="7373">MKIVTEDYAETLGVARERSGNALVAAVIGQVLRRDLDEDFELPAQFLAMVRILDRLPEDQTSQSGPG</sequence>
<name>A0ABU0I616_9HYPH</name>
<evidence type="ECO:0000313" key="2">
    <source>
        <dbReference type="Proteomes" id="UP001231124"/>
    </source>
</evidence>
<keyword evidence="2" id="KW-1185">Reference proteome</keyword>
<accession>A0ABU0I616</accession>
<proteinExistence type="predicted"/>
<organism evidence="1 2">
    <name type="scientific">Methylobacterium aerolatum</name>
    <dbReference type="NCBI Taxonomy" id="418708"/>
    <lineage>
        <taxon>Bacteria</taxon>
        <taxon>Pseudomonadati</taxon>
        <taxon>Pseudomonadota</taxon>
        <taxon>Alphaproteobacteria</taxon>
        <taxon>Hyphomicrobiales</taxon>
        <taxon>Methylobacteriaceae</taxon>
        <taxon>Methylobacterium</taxon>
    </lineage>
</organism>
<dbReference type="Proteomes" id="UP001231124">
    <property type="component" value="Unassembled WGS sequence"/>
</dbReference>
<reference evidence="1 2" key="1">
    <citation type="submission" date="2023-07" db="EMBL/GenBank/DDBJ databases">
        <title>Genomic Encyclopedia of Type Strains, Phase IV (KMG-IV): sequencing the most valuable type-strain genomes for metagenomic binning, comparative biology and taxonomic classification.</title>
        <authorList>
            <person name="Goeker M."/>
        </authorList>
    </citation>
    <scope>NUCLEOTIDE SEQUENCE [LARGE SCALE GENOMIC DNA]</scope>
    <source>
        <strain evidence="1 2">DSM 19013</strain>
    </source>
</reference>
<gene>
    <name evidence="1" type="ORF">QO012_003584</name>
</gene>
<evidence type="ECO:0000313" key="1">
    <source>
        <dbReference type="EMBL" id="MDQ0449069.1"/>
    </source>
</evidence>
<protein>
    <submittedName>
        <fullName evidence="1">Uncharacterized protein</fullName>
    </submittedName>
</protein>